<evidence type="ECO:0000256" key="1">
    <source>
        <dbReference type="SAM" id="MobiDB-lite"/>
    </source>
</evidence>
<organism evidence="3 4">
    <name type="scientific">Mucilaginibacter paludis DSM 18603</name>
    <dbReference type="NCBI Taxonomy" id="714943"/>
    <lineage>
        <taxon>Bacteria</taxon>
        <taxon>Pseudomonadati</taxon>
        <taxon>Bacteroidota</taxon>
        <taxon>Sphingobacteriia</taxon>
        <taxon>Sphingobacteriales</taxon>
        <taxon>Sphingobacteriaceae</taxon>
        <taxon>Mucilaginibacter</taxon>
    </lineage>
</organism>
<keyword evidence="4" id="KW-1185">Reference proteome</keyword>
<reference evidence="3" key="1">
    <citation type="submission" date="2011-09" db="EMBL/GenBank/DDBJ databases">
        <title>The permanent draft genome of Mucilaginibacter paludis DSM 18603.</title>
        <authorList>
            <consortium name="US DOE Joint Genome Institute (JGI-PGF)"/>
            <person name="Lucas S."/>
            <person name="Han J."/>
            <person name="Lapidus A."/>
            <person name="Bruce D."/>
            <person name="Goodwin L."/>
            <person name="Pitluck S."/>
            <person name="Peters L."/>
            <person name="Kyrpides N."/>
            <person name="Mavromatis K."/>
            <person name="Ivanova N."/>
            <person name="Mikhailova N."/>
            <person name="Held B."/>
            <person name="Detter J.C."/>
            <person name="Tapia R."/>
            <person name="Han C."/>
            <person name="Land M."/>
            <person name="Hauser L."/>
            <person name="Markowitz V."/>
            <person name="Cheng J.-F."/>
            <person name="Hugenholtz P."/>
            <person name="Woyke T."/>
            <person name="Wu D."/>
            <person name="Tindall B."/>
            <person name="Brambilla E."/>
            <person name="Klenk H.-P."/>
            <person name="Eisen J.A."/>
        </authorList>
    </citation>
    <scope>NUCLEOTIDE SEQUENCE [LARGE SCALE GENOMIC DNA]</scope>
    <source>
        <strain evidence="3">DSM 18603</strain>
    </source>
</reference>
<dbReference type="AlphaFoldDB" id="H1YIY9"/>
<dbReference type="Proteomes" id="UP000002774">
    <property type="component" value="Chromosome"/>
</dbReference>
<feature type="transmembrane region" description="Helical" evidence="2">
    <location>
        <begin position="24"/>
        <end position="41"/>
    </location>
</feature>
<keyword evidence="2" id="KW-0812">Transmembrane</keyword>
<feature type="region of interest" description="Disordered" evidence="1">
    <location>
        <begin position="51"/>
        <end position="71"/>
    </location>
</feature>
<evidence type="ECO:0000313" key="3">
    <source>
        <dbReference type="EMBL" id="EHQ27684.1"/>
    </source>
</evidence>
<dbReference type="EMBL" id="CM001403">
    <property type="protein sequence ID" value="EHQ27684.1"/>
    <property type="molecule type" value="Genomic_DNA"/>
</dbReference>
<keyword evidence="2" id="KW-0472">Membrane</keyword>
<accession>H1YIY9</accession>
<dbReference type="OrthoDB" id="755458at2"/>
<dbReference type="HOGENOM" id="CLU_1097607_0_0_10"/>
<evidence type="ECO:0000256" key="2">
    <source>
        <dbReference type="SAM" id="Phobius"/>
    </source>
</evidence>
<gene>
    <name evidence="3" type="ORF">Mucpa_3586</name>
</gene>
<keyword evidence="2" id="KW-1133">Transmembrane helix</keyword>
<feature type="compositionally biased region" description="Pro residues" evidence="1">
    <location>
        <begin position="51"/>
        <end position="61"/>
    </location>
</feature>
<dbReference type="RefSeq" id="WP_008508221.1">
    <property type="nucleotide sequence ID" value="NZ_CM001403.1"/>
</dbReference>
<evidence type="ECO:0000313" key="4">
    <source>
        <dbReference type="Proteomes" id="UP000002774"/>
    </source>
</evidence>
<dbReference type="STRING" id="714943.Mucpa_3586"/>
<protein>
    <submittedName>
        <fullName evidence="3">Uncharacterized protein</fullName>
    </submittedName>
</protein>
<name>H1YIY9_9SPHI</name>
<sequence>MATQENGSHNCSNDQERAAKQTRTLIAVIILLLLVIIWLWVKPPVPPLPAWRTPAPPPPQGPGMDGPQKQRTDSGVITAYRYNPHLDINAIQLKTKHAGTISIDFRPHTAKAVMSIGGLGQDVTVDYILHPNDEVVGYQLISIKNNRTGDSKVMEDLPPPPDVPSHITRNFRIDNPLLITDEYGGIVALRKDSLLFHFKPGLVDNIAPLIKDSHTFGLMAVRRDDDLGFVNVRHDKVYIVVSVTIDNKTFLVR</sequence>
<proteinExistence type="predicted"/>